<dbReference type="AlphaFoldDB" id="A0A7D9J2M7"/>
<dbReference type="Proteomes" id="UP001152795">
    <property type="component" value="Unassembled WGS sequence"/>
</dbReference>
<dbReference type="SUPFAM" id="SSF49899">
    <property type="entry name" value="Concanavalin A-like lectins/glucanases"/>
    <property type="match status" value="1"/>
</dbReference>
<name>A0A7D9J2M7_PARCT</name>
<comment type="caution">
    <text evidence="4">The sequence shown here is derived from an EMBL/GenBank/DDBJ whole genome shotgun (WGS) entry which is preliminary data.</text>
</comment>
<proteinExistence type="predicted"/>
<dbReference type="OrthoDB" id="547680at2759"/>
<gene>
    <name evidence="4" type="ORF">PACLA_8A076077</name>
</gene>
<keyword evidence="1" id="KW-0732">Signal</keyword>
<dbReference type="InterPro" id="IPR006558">
    <property type="entry name" value="LamG-like"/>
</dbReference>
<protein>
    <submittedName>
        <fullName evidence="4">Uncharacterized protein</fullName>
    </submittedName>
</protein>
<evidence type="ECO:0000256" key="3">
    <source>
        <dbReference type="SAM" id="MobiDB-lite"/>
    </source>
</evidence>
<dbReference type="EMBL" id="CACRXK020010840">
    <property type="protein sequence ID" value="CAB4020212.1"/>
    <property type="molecule type" value="Genomic_DNA"/>
</dbReference>
<accession>A0A7D9J2M7</accession>
<keyword evidence="2" id="KW-1015">Disulfide bond</keyword>
<keyword evidence="5" id="KW-1185">Reference proteome</keyword>
<sequence>MAEKSAVRSKLVCYLDFENQAETEKSIKDKSPSGNNNGYRESGLLLVNFKGCGNAAYMHAGDILFHGDTFQDKPYSGITVAAWVRLLELPGSHSIFDTIGSSHECGQYHFEINDGNIRWFHRNETQQTVFSVEATGGLVKQGAWVHIAGTYDGTIGKAKIYVNGDLKNMSVNEYGGYLSRDWNMRVGIGDHKNFRPVLGFVDEFRIYNYAISKKEITDIVSKCKFIATVSPANPAAVAAPPTAPAVPPVVGKPPIAVTHDAVLINDDKERDNSAGKSSNQEMEETILKRSKIFRKHRHHKKNWD</sequence>
<evidence type="ECO:0000313" key="5">
    <source>
        <dbReference type="Proteomes" id="UP001152795"/>
    </source>
</evidence>
<feature type="region of interest" description="Disordered" evidence="3">
    <location>
        <begin position="266"/>
        <end position="304"/>
    </location>
</feature>
<evidence type="ECO:0000256" key="1">
    <source>
        <dbReference type="ARBA" id="ARBA00022729"/>
    </source>
</evidence>
<organism evidence="4 5">
    <name type="scientific">Paramuricea clavata</name>
    <name type="common">Red gorgonian</name>
    <name type="synonym">Violescent sea-whip</name>
    <dbReference type="NCBI Taxonomy" id="317549"/>
    <lineage>
        <taxon>Eukaryota</taxon>
        <taxon>Metazoa</taxon>
        <taxon>Cnidaria</taxon>
        <taxon>Anthozoa</taxon>
        <taxon>Octocorallia</taxon>
        <taxon>Malacalcyonacea</taxon>
        <taxon>Plexauridae</taxon>
        <taxon>Paramuricea</taxon>
    </lineage>
</organism>
<evidence type="ECO:0000313" key="4">
    <source>
        <dbReference type="EMBL" id="CAB4020212.1"/>
    </source>
</evidence>
<feature type="compositionally biased region" description="Basic residues" evidence="3">
    <location>
        <begin position="288"/>
        <end position="304"/>
    </location>
</feature>
<dbReference type="InterPro" id="IPR013320">
    <property type="entry name" value="ConA-like_dom_sf"/>
</dbReference>
<evidence type="ECO:0000256" key="2">
    <source>
        <dbReference type="ARBA" id="ARBA00023157"/>
    </source>
</evidence>
<reference evidence="4" key="1">
    <citation type="submission" date="2020-04" db="EMBL/GenBank/DDBJ databases">
        <authorList>
            <person name="Alioto T."/>
            <person name="Alioto T."/>
            <person name="Gomez Garrido J."/>
        </authorList>
    </citation>
    <scope>NUCLEOTIDE SEQUENCE</scope>
    <source>
        <strain evidence="4">A484AB</strain>
    </source>
</reference>
<dbReference type="Gene3D" id="2.60.120.200">
    <property type="match status" value="1"/>
</dbReference>
<dbReference type="SMART" id="SM00560">
    <property type="entry name" value="LamGL"/>
    <property type="match status" value="1"/>
</dbReference>
<dbReference type="Pfam" id="PF13385">
    <property type="entry name" value="Laminin_G_3"/>
    <property type="match status" value="1"/>
</dbReference>